<feature type="domain" description="Phage tail collar" evidence="1">
    <location>
        <begin position="281"/>
        <end position="311"/>
    </location>
</feature>
<proteinExistence type="predicted"/>
<dbReference type="SUPFAM" id="SSF88874">
    <property type="entry name" value="Receptor-binding domain of short tail fibre protein gp12"/>
    <property type="match status" value="1"/>
</dbReference>
<dbReference type="EMBL" id="BK015898">
    <property type="protein sequence ID" value="DAD72372.1"/>
    <property type="molecule type" value="Genomic_DNA"/>
</dbReference>
<sequence length="421" mass="45834">MKTYFDYEGIIKSKDAAEAIAALVGIGPFCGFGSAVINNNAITISPNGEPTSPAYLAIKDRIIARYMTKASDSGEGPEVNFGCIARDGMIFISDAATIRISNIEGSKGSNEDVIVFAYHTPLEEPVQNPVQFRAFWNESNSFYSLYKKSVDPLYPSAKGSRNLSKTNVLEDTELTYESLASRAMASVAQGLVDKSSMVLIGIYGQGINSIDNTVEKYSIVPYGGRFPQPVEYNTAIHGMQQSNVETLLRLLQGFPNFDIKAYIDEKLGSSTSVGGSSIPRGLIAMWNGTQIPDGWALCNGQIVDDLQTPDLSGKFIVGWQSGNEDYNLIGNTGGKDKVTLSATEIPAHNHEFQDAYFCEAFSDMIAPNGTKWIGNNLTGAKSSDRDNSYVSLWNHNTLDTGGGRAHENRPPYYVLAYIIKL</sequence>
<accession>A0A8S5LQR1</accession>
<organism evidence="2">
    <name type="scientific">Myoviridae sp. ctfJc17</name>
    <dbReference type="NCBI Taxonomy" id="2827612"/>
    <lineage>
        <taxon>Viruses</taxon>
        <taxon>Duplodnaviria</taxon>
        <taxon>Heunggongvirae</taxon>
        <taxon>Uroviricota</taxon>
        <taxon>Caudoviricetes</taxon>
    </lineage>
</organism>
<evidence type="ECO:0000259" key="1">
    <source>
        <dbReference type="Pfam" id="PF07484"/>
    </source>
</evidence>
<dbReference type="InterPro" id="IPR037053">
    <property type="entry name" value="Phage_tail_collar_dom_sf"/>
</dbReference>
<dbReference type="Gene3D" id="3.90.1340.10">
    <property type="entry name" value="Phage tail collar domain"/>
    <property type="match status" value="1"/>
</dbReference>
<evidence type="ECO:0000313" key="2">
    <source>
        <dbReference type="EMBL" id="DAD72372.1"/>
    </source>
</evidence>
<reference evidence="2" key="1">
    <citation type="journal article" date="2021" name="Proc. Natl. Acad. Sci. U.S.A.">
        <title>A Catalog of Tens of Thousands of Viruses from Human Metagenomes Reveals Hidden Associations with Chronic Diseases.</title>
        <authorList>
            <person name="Tisza M.J."/>
            <person name="Buck C.B."/>
        </authorList>
    </citation>
    <scope>NUCLEOTIDE SEQUENCE</scope>
    <source>
        <strain evidence="2">CtfJc17</strain>
    </source>
</reference>
<protein>
    <submittedName>
        <fullName evidence="2">Baseplate structural protein</fullName>
    </submittedName>
</protein>
<dbReference type="CDD" id="cd22641">
    <property type="entry name" value="C24-like"/>
    <property type="match status" value="1"/>
</dbReference>
<dbReference type="InterPro" id="IPR011083">
    <property type="entry name" value="Phage_tail_collar_dom"/>
</dbReference>
<dbReference type="Pfam" id="PF07484">
    <property type="entry name" value="Collar"/>
    <property type="match status" value="1"/>
</dbReference>
<name>A0A8S5LQR1_9CAUD</name>